<keyword evidence="3" id="KW-1185">Reference proteome</keyword>
<organism evidence="2 3">
    <name type="scientific">Herbaspirillum huttiense subsp. lycopersici</name>
    <dbReference type="NCBI Taxonomy" id="3074428"/>
    <lineage>
        <taxon>Bacteria</taxon>
        <taxon>Pseudomonadati</taxon>
        <taxon>Pseudomonadota</taxon>
        <taxon>Betaproteobacteria</taxon>
        <taxon>Burkholderiales</taxon>
        <taxon>Oxalobacteraceae</taxon>
        <taxon>Herbaspirillum</taxon>
    </lineage>
</organism>
<protein>
    <submittedName>
        <fullName evidence="2">Glycosyltransferase</fullName>
    </submittedName>
</protein>
<evidence type="ECO:0000259" key="1">
    <source>
        <dbReference type="Pfam" id="PF00535"/>
    </source>
</evidence>
<accession>A0ABU2EPJ4</accession>
<comment type="caution">
    <text evidence="2">The sequence shown here is derived from an EMBL/GenBank/DDBJ whole genome shotgun (WGS) entry which is preliminary data.</text>
</comment>
<evidence type="ECO:0000313" key="3">
    <source>
        <dbReference type="Proteomes" id="UP001246576"/>
    </source>
</evidence>
<dbReference type="SUPFAM" id="SSF53448">
    <property type="entry name" value="Nucleotide-diphospho-sugar transferases"/>
    <property type="match status" value="1"/>
</dbReference>
<dbReference type="Gene3D" id="3.90.550.10">
    <property type="entry name" value="Spore Coat Polysaccharide Biosynthesis Protein SpsA, Chain A"/>
    <property type="match status" value="1"/>
</dbReference>
<proteinExistence type="predicted"/>
<gene>
    <name evidence="2" type="ORF">RI048_16055</name>
</gene>
<dbReference type="PANTHER" id="PTHR43179:SF7">
    <property type="entry name" value="RHAMNOSYLTRANSFERASE WBBL"/>
    <property type="match status" value="1"/>
</dbReference>
<feature type="domain" description="Glycosyltransferase 2-like" evidence="1">
    <location>
        <begin position="19"/>
        <end position="136"/>
    </location>
</feature>
<dbReference type="Pfam" id="PF00535">
    <property type="entry name" value="Glycos_transf_2"/>
    <property type="match status" value="1"/>
</dbReference>
<dbReference type="RefSeq" id="WP_310162001.1">
    <property type="nucleotide sequence ID" value="NZ_JAVLSJ010000008.1"/>
</dbReference>
<dbReference type="InterPro" id="IPR001173">
    <property type="entry name" value="Glyco_trans_2-like"/>
</dbReference>
<evidence type="ECO:0000313" key="2">
    <source>
        <dbReference type="EMBL" id="MDR9849747.1"/>
    </source>
</evidence>
<sequence length="257" mass="28993">MSPALISLSVVSHGHRAHIALLLADLARLGRTDIEVILTVNLPESFDDLLADLPFPVVVANNPEPKGFAANQNAAVAHASGQWFVILNPDIRFHDDPFDALLEVSRMVPAAIVAPLIVNAEGQEEDSARHFPSPLQPFKRYLARLFGVHLANDSIPTRGQVAYPDWVAGMFMMLPKTMMEQLGGLDERYRMYYEDVDLCARARLAGHEVRVARAVPVEHNAQRDSHRKLRYLRWHISSVIRFFTSPAYRSLRQQRTR</sequence>
<name>A0ABU2EPJ4_9BURK</name>
<dbReference type="EMBL" id="JAVLSJ010000008">
    <property type="protein sequence ID" value="MDR9849747.1"/>
    <property type="molecule type" value="Genomic_DNA"/>
</dbReference>
<dbReference type="Proteomes" id="UP001246576">
    <property type="component" value="Unassembled WGS sequence"/>
</dbReference>
<dbReference type="PANTHER" id="PTHR43179">
    <property type="entry name" value="RHAMNOSYLTRANSFERASE WBBL"/>
    <property type="match status" value="1"/>
</dbReference>
<dbReference type="InterPro" id="IPR029044">
    <property type="entry name" value="Nucleotide-diphossugar_trans"/>
</dbReference>
<reference evidence="2" key="1">
    <citation type="submission" date="2023-09" db="EMBL/GenBank/DDBJ databases">
        <title>Description of first Herbaspirillum huttiense subsp. nephrolepsisexaltata and Herbaspirillum huttiense subsp. lycopersicon.</title>
        <authorList>
            <person name="Poudel M."/>
            <person name="Sharma A."/>
            <person name="Goss E."/>
            <person name="Tapia J.H."/>
            <person name="Harmon C.M."/>
            <person name="Jones J.B."/>
        </authorList>
    </citation>
    <scope>NUCLEOTIDE SEQUENCE</scope>
    <source>
        <strain evidence="2">SE1</strain>
    </source>
</reference>